<evidence type="ECO:0000259" key="5">
    <source>
        <dbReference type="Pfam" id="PF00890"/>
    </source>
</evidence>
<protein>
    <submittedName>
        <fullName evidence="6">3-oxosteroid 1-dehydrogenase</fullName>
        <ecNumber evidence="6">1.3.99.4</ecNumber>
    </submittedName>
</protein>
<dbReference type="Gene3D" id="3.90.700.10">
    <property type="entry name" value="Succinate dehydrogenase/fumarate reductase flavoprotein, catalytic domain"/>
    <property type="match status" value="1"/>
</dbReference>
<proteinExistence type="predicted"/>
<dbReference type="RefSeq" id="WP_076624346.1">
    <property type="nucleotide sequence ID" value="NZ_BMEW01000008.1"/>
</dbReference>
<accession>A0A1U7D8W4</accession>
<evidence type="ECO:0000256" key="4">
    <source>
        <dbReference type="ARBA" id="ARBA00023002"/>
    </source>
</evidence>
<keyword evidence="4 6" id="KW-0560">Oxidoreductase</keyword>
<dbReference type="STRING" id="1229727.Ga0080559_TMP3710"/>
<dbReference type="EC" id="1.3.99.4" evidence="6"/>
<dbReference type="InterPro" id="IPR036188">
    <property type="entry name" value="FAD/NAD-bd_sf"/>
</dbReference>
<dbReference type="Pfam" id="PF00890">
    <property type="entry name" value="FAD_binding_2"/>
    <property type="match status" value="1"/>
</dbReference>
<keyword evidence="7" id="KW-1185">Reference proteome</keyword>
<evidence type="ECO:0000313" key="6">
    <source>
        <dbReference type="EMBL" id="APX24506.1"/>
    </source>
</evidence>
<dbReference type="Gene3D" id="3.50.50.60">
    <property type="entry name" value="FAD/NAD(P)-binding domain"/>
    <property type="match status" value="2"/>
</dbReference>
<dbReference type="SUPFAM" id="SSF56425">
    <property type="entry name" value="Succinate dehydrogenase/fumarate reductase flavoprotein, catalytic domain"/>
    <property type="match status" value="1"/>
</dbReference>
<reference evidence="6 7" key="1">
    <citation type="submission" date="2016-03" db="EMBL/GenBank/DDBJ databases">
        <title>Deep-sea bacteria in the southern Pacific.</title>
        <authorList>
            <person name="Tang K."/>
        </authorList>
    </citation>
    <scope>NUCLEOTIDE SEQUENCE [LARGE SCALE GENOMIC DNA]</scope>
    <source>
        <strain evidence="6 7">JLT2016</strain>
    </source>
</reference>
<dbReference type="AlphaFoldDB" id="A0A1U7D8W4"/>
<keyword evidence="2" id="KW-0285">Flavoprotein</keyword>
<comment type="cofactor">
    <cofactor evidence="1">
        <name>FAD</name>
        <dbReference type="ChEBI" id="CHEBI:57692"/>
    </cofactor>
</comment>
<dbReference type="InterPro" id="IPR027477">
    <property type="entry name" value="Succ_DH/fumarate_Rdtase_cat_sf"/>
</dbReference>
<feature type="domain" description="FAD-dependent oxidoreductase 2 FAD-binding" evidence="5">
    <location>
        <begin position="12"/>
        <end position="521"/>
    </location>
</feature>
<dbReference type="InterPro" id="IPR050315">
    <property type="entry name" value="FAD-oxidoreductase_2"/>
</dbReference>
<sequence length="559" mass="60140">MSRNSSFAGRCDVVVLGSGVAGMTCALAAARGGARVVLLEKSALIGGTSAMSGAGIWAPANHLAAAEGIEDSPEIALDYMRNALGNEQANRFTAHWRELCTQSGPMLRMVEQETELRFALTPEPDPVDVDGALPRGRMLSPLALPRAVAGRFADKMRGSTLPHLFTYHDMFSPNPWGRPVRTLFSMGPTLLKRWLGNIGGQGSALMAGLIGGAEKHGVDIRLGTSVTGLLRDEGRVTGVSLADGTELLADRGVVLATGGFEWNRELYAEHFPGETDWLCSPDTNSGDAVSLALSAGAALDAMGEANVHPALPTRYEGRAHGMPVAWHVGPHGIIVNAHAKRFVSEYDYNLGAALNRKTPDGRPENLPAWLICDRRFLFRSLPFTYYALRSRGWMRSAPTIAALAARIGLDPKALEAEVARFNGFCARNRDEDFHRGEPMWERFRSGNWKDGEKNAALGGIGKGPYFAMPANRSILGTKGGPRTDEFGRVLTEQDVPIPGLYAAGNAMANPIGTRSIGAGTTVGPHMTMGYICALDLLKRDPETPVAELPRDQTKKVEFQ</sequence>
<keyword evidence="3" id="KW-0274">FAD</keyword>
<evidence type="ECO:0000256" key="3">
    <source>
        <dbReference type="ARBA" id="ARBA00022827"/>
    </source>
</evidence>
<name>A0A1U7D8W4_9RHOB</name>
<dbReference type="PRINTS" id="PR00411">
    <property type="entry name" value="PNDRDTASEI"/>
</dbReference>
<dbReference type="GO" id="GO:0047571">
    <property type="term" value="F:3-oxosteroid 1-dehydrogenase activity"/>
    <property type="evidence" value="ECO:0007669"/>
    <property type="project" value="UniProtKB-EC"/>
</dbReference>
<organism evidence="6 7">
    <name type="scientific">Salipiger profundus</name>
    <dbReference type="NCBI Taxonomy" id="1229727"/>
    <lineage>
        <taxon>Bacteria</taxon>
        <taxon>Pseudomonadati</taxon>
        <taxon>Pseudomonadota</taxon>
        <taxon>Alphaproteobacteria</taxon>
        <taxon>Rhodobacterales</taxon>
        <taxon>Roseobacteraceae</taxon>
        <taxon>Salipiger</taxon>
    </lineage>
</organism>
<dbReference type="OrthoDB" id="3178130at2"/>
<evidence type="ECO:0000313" key="7">
    <source>
        <dbReference type="Proteomes" id="UP000186559"/>
    </source>
</evidence>
<dbReference type="Proteomes" id="UP000186559">
    <property type="component" value="Chromosome"/>
</dbReference>
<dbReference type="GO" id="GO:0008202">
    <property type="term" value="P:steroid metabolic process"/>
    <property type="evidence" value="ECO:0007669"/>
    <property type="project" value="UniProtKB-ARBA"/>
</dbReference>
<dbReference type="KEGG" id="tpro:Ga0080559_TMP3710"/>
<evidence type="ECO:0000256" key="1">
    <source>
        <dbReference type="ARBA" id="ARBA00001974"/>
    </source>
</evidence>
<dbReference type="SUPFAM" id="SSF51905">
    <property type="entry name" value="FAD/NAD(P)-binding domain"/>
    <property type="match status" value="1"/>
</dbReference>
<evidence type="ECO:0000256" key="2">
    <source>
        <dbReference type="ARBA" id="ARBA00022630"/>
    </source>
</evidence>
<dbReference type="EMBL" id="CP014796">
    <property type="protein sequence ID" value="APX24506.1"/>
    <property type="molecule type" value="Genomic_DNA"/>
</dbReference>
<gene>
    <name evidence="6" type="ORF">Ga0080559_TMP3710</name>
</gene>
<dbReference type="PANTHER" id="PTHR43400">
    <property type="entry name" value="FUMARATE REDUCTASE"/>
    <property type="match status" value="1"/>
</dbReference>
<dbReference type="PANTHER" id="PTHR43400:SF10">
    <property type="entry name" value="3-OXOSTEROID 1-DEHYDROGENASE"/>
    <property type="match status" value="1"/>
</dbReference>
<dbReference type="InterPro" id="IPR003953">
    <property type="entry name" value="FAD-dep_OxRdtase_2_FAD-bd"/>
</dbReference>